<protein>
    <submittedName>
        <fullName evidence="2">Uncharacterized protein</fullName>
    </submittedName>
</protein>
<dbReference type="AlphaFoldDB" id="A0A8J3QZI6"/>
<evidence type="ECO:0000256" key="1">
    <source>
        <dbReference type="SAM" id="MobiDB-lite"/>
    </source>
</evidence>
<gene>
    <name evidence="2" type="ORF">Raf01_67920</name>
</gene>
<feature type="compositionally biased region" description="Basic and acidic residues" evidence="1">
    <location>
        <begin position="79"/>
        <end position="89"/>
    </location>
</feature>
<evidence type="ECO:0000313" key="2">
    <source>
        <dbReference type="EMBL" id="GIH18620.1"/>
    </source>
</evidence>
<feature type="region of interest" description="Disordered" evidence="1">
    <location>
        <begin position="1"/>
        <end position="89"/>
    </location>
</feature>
<sequence>MIQPATPPTGGAQADRAQADRAQAGGGRADGAQTGGAQTADKAAVADKAAADKANAADGTPRPTQHLAPPAEDPPTGLDDERRRGYEPL</sequence>
<comment type="caution">
    <text evidence="2">The sequence shown here is derived from an EMBL/GenBank/DDBJ whole genome shotgun (WGS) entry which is preliminary data.</text>
</comment>
<feature type="compositionally biased region" description="Low complexity" evidence="1">
    <location>
        <begin position="30"/>
        <end position="58"/>
    </location>
</feature>
<dbReference type="Proteomes" id="UP000642748">
    <property type="component" value="Unassembled WGS sequence"/>
</dbReference>
<dbReference type="RefSeq" id="WP_203922118.1">
    <property type="nucleotide sequence ID" value="NZ_BONZ01000068.1"/>
</dbReference>
<accession>A0A8J3QZI6</accession>
<proteinExistence type="predicted"/>
<dbReference type="EMBL" id="BONZ01000068">
    <property type="protein sequence ID" value="GIH18620.1"/>
    <property type="molecule type" value="Genomic_DNA"/>
</dbReference>
<evidence type="ECO:0000313" key="3">
    <source>
        <dbReference type="Proteomes" id="UP000642748"/>
    </source>
</evidence>
<feature type="compositionally biased region" description="Low complexity" evidence="1">
    <location>
        <begin position="9"/>
        <end position="23"/>
    </location>
</feature>
<name>A0A8J3QZI6_9ACTN</name>
<keyword evidence="3" id="KW-1185">Reference proteome</keyword>
<organism evidence="2 3">
    <name type="scientific">Rugosimonospora africana</name>
    <dbReference type="NCBI Taxonomy" id="556532"/>
    <lineage>
        <taxon>Bacteria</taxon>
        <taxon>Bacillati</taxon>
        <taxon>Actinomycetota</taxon>
        <taxon>Actinomycetes</taxon>
        <taxon>Micromonosporales</taxon>
        <taxon>Micromonosporaceae</taxon>
        <taxon>Rugosimonospora</taxon>
    </lineage>
</organism>
<reference evidence="2" key="1">
    <citation type="submission" date="2021-01" db="EMBL/GenBank/DDBJ databases">
        <title>Whole genome shotgun sequence of Rugosimonospora africana NBRC 104875.</title>
        <authorList>
            <person name="Komaki H."/>
            <person name="Tamura T."/>
        </authorList>
    </citation>
    <scope>NUCLEOTIDE SEQUENCE</scope>
    <source>
        <strain evidence="2">NBRC 104875</strain>
    </source>
</reference>